<dbReference type="EMBL" id="JAWRVE010000103">
    <property type="protein sequence ID" value="KAL1858836.1"/>
    <property type="molecule type" value="Genomic_DNA"/>
</dbReference>
<keyword evidence="3" id="KW-1185">Reference proteome</keyword>
<evidence type="ECO:0000313" key="3">
    <source>
        <dbReference type="Proteomes" id="UP001583177"/>
    </source>
</evidence>
<dbReference type="InterPro" id="IPR000719">
    <property type="entry name" value="Prot_kinase_dom"/>
</dbReference>
<dbReference type="SMART" id="SM00220">
    <property type="entry name" value="S_TKc"/>
    <property type="match status" value="1"/>
</dbReference>
<protein>
    <recommendedName>
        <fullName evidence="1">Protein kinase domain-containing protein</fullName>
    </recommendedName>
</protein>
<comment type="caution">
    <text evidence="2">The sequence shown here is derived from an EMBL/GenBank/DDBJ whole genome shotgun (WGS) entry which is preliminary data.</text>
</comment>
<gene>
    <name evidence="2" type="ORF">Daus18300_009834</name>
</gene>
<organism evidence="2 3">
    <name type="scientific">Diaporthe australafricana</name>
    <dbReference type="NCBI Taxonomy" id="127596"/>
    <lineage>
        <taxon>Eukaryota</taxon>
        <taxon>Fungi</taxon>
        <taxon>Dikarya</taxon>
        <taxon>Ascomycota</taxon>
        <taxon>Pezizomycotina</taxon>
        <taxon>Sordariomycetes</taxon>
        <taxon>Sordariomycetidae</taxon>
        <taxon>Diaporthales</taxon>
        <taxon>Diaporthaceae</taxon>
        <taxon>Diaporthe</taxon>
    </lineage>
</organism>
<feature type="domain" description="Protein kinase" evidence="1">
    <location>
        <begin position="16"/>
        <end position="270"/>
    </location>
</feature>
<evidence type="ECO:0000259" key="1">
    <source>
        <dbReference type="SMART" id="SM00220"/>
    </source>
</evidence>
<dbReference type="InterPro" id="IPR011009">
    <property type="entry name" value="Kinase-like_dom_sf"/>
</dbReference>
<dbReference type="Proteomes" id="UP001583177">
    <property type="component" value="Unassembled WGS sequence"/>
</dbReference>
<name>A0ABR3WCP4_9PEZI</name>
<sequence length="287" mass="32844">MALRIGQIFNGSKWNYRLVKQLGVEDKTITSKVFKAEVLPGVESVVDPRRRWAVIKTSDSNHWESLKREYNQHSKPYIQSSPYFRQMHDTINPENITTWSPERPFCLVLEWMETTLAQLPAESYYQNPLIVYKIFQALLEGSAQLAKSGQIHSDPELLGVNDIEDPFPPMTWCLAKIMRLFDPDATMAPPPADAPEELHMCFRWARQLVVAPRKENPEELILQTPSYELWSELAVEEGVPKEVLDMIRLLAVPNPEKRPSALQALASREFRALKSAADSWVSDVNAK</sequence>
<proteinExistence type="predicted"/>
<reference evidence="2 3" key="1">
    <citation type="journal article" date="2024" name="IMA Fungus">
        <title>IMA Genome - F19 : A genome assembly and annotation guide to empower mycologists, including annotated draft genome sequences of Ceratocystis pirilliformis, Diaporthe australafricana, Fusarium ophioides, Paecilomyces lecythidis, and Sporothrix stenoceras.</title>
        <authorList>
            <person name="Aylward J."/>
            <person name="Wilson A.M."/>
            <person name="Visagie C.M."/>
            <person name="Spraker J."/>
            <person name="Barnes I."/>
            <person name="Buitendag C."/>
            <person name="Ceriani C."/>
            <person name="Del Mar Angel L."/>
            <person name="du Plessis D."/>
            <person name="Fuchs T."/>
            <person name="Gasser K."/>
            <person name="Kramer D."/>
            <person name="Li W."/>
            <person name="Munsamy K."/>
            <person name="Piso A."/>
            <person name="Price J.L."/>
            <person name="Sonnekus B."/>
            <person name="Thomas C."/>
            <person name="van der Nest A."/>
            <person name="van Dijk A."/>
            <person name="van Heerden A."/>
            <person name="van Vuuren N."/>
            <person name="Yilmaz N."/>
            <person name="Duong T.A."/>
            <person name="van der Merwe N.A."/>
            <person name="Wingfield M.J."/>
            <person name="Wingfield B.D."/>
        </authorList>
    </citation>
    <scope>NUCLEOTIDE SEQUENCE [LARGE SCALE GENOMIC DNA]</scope>
    <source>
        <strain evidence="2 3">CMW 18300</strain>
    </source>
</reference>
<evidence type="ECO:0000313" key="2">
    <source>
        <dbReference type="EMBL" id="KAL1858836.1"/>
    </source>
</evidence>
<accession>A0ABR3WCP4</accession>
<dbReference type="SUPFAM" id="SSF56112">
    <property type="entry name" value="Protein kinase-like (PK-like)"/>
    <property type="match status" value="1"/>
</dbReference>